<dbReference type="AlphaFoldDB" id="A0A1Q9AW27"/>
<evidence type="ECO:0000313" key="3">
    <source>
        <dbReference type="Proteomes" id="UP000186364"/>
    </source>
</evidence>
<reference evidence="2 3" key="1">
    <citation type="submission" date="2016-09" db="EMBL/GenBank/DDBJ databases">
        <title>Rhizobium sp. nov., a novel species isolated from the rice rhizosphere.</title>
        <authorList>
            <person name="Zhao J."/>
            <person name="Zhang X."/>
        </authorList>
    </citation>
    <scope>NUCLEOTIDE SEQUENCE [LARGE SCALE GENOMIC DNA]</scope>
    <source>
        <strain evidence="2 3">1.7048</strain>
    </source>
</reference>
<dbReference type="EMBL" id="MKIP01000050">
    <property type="protein sequence ID" value="OLP59614.1"/>
    <property type="molecule type" value="Genomic_DNA"/>
</dbReference>
<keyword evidence="3" id="KW-1185">Reference proteome</keyword>
<sequence length="116" mass="13170">MLSLGFMILSAWTLYMFAGPVIEIVHDQYQHRSIAAYGTSMASAFCLARFAYYVREIRRKWWEYPAIEIGLGLGLATLAVKPDVNPLLNFMAFLASVRVTVDGIKRFREYRGEAVA</sequence>
<accession>A0A1Q9AW27</accession>
<protein>
    <submittedName>
        <fullName evidence="2">Uncharacterized protein</fullName>
    </submittedName>
</protein>
<evidence type="ECO:0000256" key="1">
    <source>
        <dbReference type="SAM" id="Phobius"/>
    </source>
</evidence>
<keyword evidence="1" id="KW-0472">Membrane</keyword>
<proteinExistence type="predicted"/>
<keyword evidence="1" id="KW-1133">Transmembrane helix</keyword>
<organism evidence="2 3">
    <name type="scientific">Xaviernesmea oryzae</name>
    <dbReference type="NCBI Taxonomy" id="464029"/>
    <lineage>
        <taxon>Bacteria</taxon>
        <taxon>Pseudomonadati</taxon>
        <taxon>Pseudomonadota</taxon>
        <taxon>Alphaproteobacteria</taxon>
        <taxon>Hyphomicrobiales</taxon>
        <taxon>Rhizobiaceae</taxon>
        <taxon>Rhizobium/Agrobacterium group</taxon>
        <taxon>Xaviernesmea</taxon>
    </lineage>
</organism>
<name>A0A1Q9AW27_9HYPH</name>
<feature type="transmembrane region" description="Helical" evidence="1">
    <location>
        <begin position="34"/>
        <end position="54"/>
    </location>
</feature>
<dbReference type="Proteomes" id="UP000186364">
    <property type="component" value="Unassembled WGS sequence"/>
</dbReference>
<gene>
    <name evidence="2" type="ORF">BJF93_11060</name>
</gene>
<keyword evidence="1" id="KW-0812">Transmembrane</keyword>
<comment type="caution">
    <text evidence="2">The sequence shown here is derived from an EMBL/GenBank/DDBJ whole genome shotgun (WGS) entry which is preliminary data.</text>
</comment>
<evidence type="ECO:0000313" key="2">
    <source>
        <dbReference type="EMBL" id="OLP59614.1"/>
    </source>
</evidence>